<gene>
    <name evidence="1" type="ORF">NXC12_PD00333</name>
</gene>
<keyword evidence="1" id="KW-0614">Plasmid</keyword>
<dbReference type="AlphaFoldDB" id="A0AAN1BLH9"/>
<sequence length="71" mass="7555">MIYILKSKVGFMTFAAVGCDLPFLSYFQLVVAPNFDAAHHTDSGFSHAQAGTISECQPRQGSSAQLSSTIG</sequence>
<accession>A0AAN1BLH9</accession>
<dbReference type="PROSITE" id="PS51257">
    <property type="entry name" value="PROKAR_LIPOPROTEIN"/>
    <property type="match status" value="1"/>
</dbReference>
<evidence type="ECO:0000313" key="2">
    <source>
        <dbReference type="Proteomes" id="UP000194159"/>
    </source>
</evidence>
<proteinExistence type="predicted"/>
<geneLocation type="plasmid" evidence="2">
    <name>pretnxc12d</name>
</geneLocation>
<evidence type="ECO:0000313" key="1">
    <source>
        <dbReference type="EMBL" id="ARQ13425.1"/>
    </source>
</evidence>
<name>A0AAN1BLH9_RHIET</name>
<dbReference type="EMBL" id="CP020910">
    <property type="protein sequence ID" value="ARQ13425.1"/>
    <property type="molecule type" value="Genomic_DNA"/>
</dbReference>
<dbReference type="Proteomes" id="UP000194159">
    <property type="component" value="Plasmid pRetNXC12d"/>
</dbReference>
<reference evidence="1 2" key="1">
    <citation type="submission" date="2017-04" db="EMBL/GenBank/DDBJ databases">
        <title>Complete genome sequences of Rhizobium genomic linages associated to common bean (phaseolus vulgaris).</title>
        <authorList>
            <person name="Santamaria R.I."/>
            <person name="Bustos P."/>
            <person name="Perez-Carrascal O."/>
            <person name="Martinez-Flores I."/>
            <person name="Juarez S."/>
            <person name="Lozano L."/>
            <person name="Miranda F."/>
            <person name="Vinuesa P."/>
            <person name="Martinez-Romero E."/>
            <person name="Cevallos M.A."/>
            <person name="Romero D."/>
            <person name="Davila G."/>
            <person name="Gonzalez V."/>
        </authorList>
    </citation>
    <scope>NUCLEOTIDE SEQUENCE [LARGE SCALE GENOMIC DNA]</scope>
    <source>
        <strain evidence="1 2">NXC12</strain>
        <plasmid evidence="2">pretnxc12d</plasmid>
    </source>
</reference>
<protein>
    <submittedName>
        <fullName evidence="1">Uncharacterized protein</fullName>
    </submittedName>
</protein>
<organism evidence="1 2">
    <name type="scientific">Rhizobium etli</name>
    <dbReference type="NCBI Taxonomy" id="29449"/>
    <lineage>
        <taxon>Bacteria</taxon>
        <taxon>Pseudomonadati</taxon>
        <taxon>Pseudomonadota</taxon>
        <taxon>Alphaproteobacteria</taxon>
        <taxon>Hyphomicrobiales</taxon>
        <taxon>Rhizobiaceae</taxon>
        <taxon>Rhizobium/Agrobacterium group</taxon>
        <taxon>Rhizobium</taxon>
    </lineage>
</organism>